<keyword evidence="2" id="KW-1185">Reference proteome</keyword>
<evidence type="ECO:0000313" key="2">
    <source>
        <dbReference type="Proteomes" id="UP000267029"/>
    </source>
</evidence>
<accession>A0A158QV05</accession>
<dbReference type="EMBL" id="UXSR01005321">
    <property type="protein sequence ID" value="VDD81048.1"/>
    <property type="molecule type" value="Genomic_DNA"/>
</dbReference>
<protein>
    <submittedName>
        <fullName evidence="1">Uncharacterized protein</fullName>
    </submittedName>
</protein>
<reference evidence="1 2" key="1">
    <citation type="submission" date="2018-10" db="EMBL/GenBank/DDBJ databases">
        <authorList>
            <consortium name="Pathogen Informatics"/>
        </authorList>
    </citation>
    <scope>NUCLEOTIDE SEQUENCE [LARGE SCALE GENOMIC DNA]</scope>
</reference>
<sequence>MPPHLLANAHTRTHTLPDVFQRASTSSLVEQVPMQAAALANHLKYARGIAVPPDPVALHELKLFRWSTSSRTAETMSLSGVACFVVFNVLPWATIQEFSISCDFLTAINLSFLKLSISVAVLDHRHRKSIFAVRSAADDRSDIFTTSADRRRVEVVEETVLLAYQGLANSQSHGVRWEPANHSLSPGKRLLIKVAKSEQLCLVVPASSVHNSLWDALRSGNKPEKRFMASNLRLIYRKKRTHFLGGVNSKNWTARKANLSGRGQTHFYAPLS</sequence>
<organism evidence="1 2">
    <name type="scientific">Mesocestoides corti</name>
    <name type="common">Flatworm</name>
    <dbReference type="NCBI Taxonomy" id="53468"/>
    <lineage>
        <taxon>Eukaryota</taxon>
        <taxon>Metazoa</taxon>
        <taxon>Spiralia</taxon>
        <taxon>Lophotrochozoa</taxon>
        <taxon>Platyhelminthes</taxon>
        <taxon>Cestoda</taxon>
        <taxon>Eucestoda</taxon>
        <taxon>Cyclophyllidea</taxon>
        <taxon>Mesocestoididae</taxon>
        <taxon>Mesocestoides</taxon>
    </lineage>
</organism>
<evidence type="ECO:0000313" key="1">
    <source>
        <dbReference type="EMBL" id="VDD81048.1"/>
    </source>
</evidence>
<dbReference type="AlphaFoldDB" id="A0A158QV05"/>
<dbReference type="Proteomes" id="UP000267029">
    <property type="component" value="Unassembled WGS sequence"/>
</dbReference>
<gene>
    <name evidence="1" type="ORF">MCOS_LOCUS7051</name>
</gene>
<proteinExistence type="predicted"/>
<name>A0A158QV05_MESCO</name>